<reference evidence="1" key="1">
    <citation type="submission" date="2018-03" db="EMBL/GenBank/DDBJ databases">
        <title>Complete genome sequences of new Aeromonas and Pseudomonas phages promising in phage therapy dedicated to aquaculture.</title>
        <authorList>
            <person name="Kolsut J."/>
            <person name="Wojcik E."/>
            <person name="Wojtasik A."/>
            <person name="Dastych J."/>
        </authorList>
    </citation>
    <scope>NUCLEOTIDE SEQUENCE [LARGE SCALE GENOMIC DNA]</scope>
</reference>
<sequence length="78" mass="9229">MKVLNRAYKLKARAERMLSAMWKRLHKWGEGYERKHIARRSVVVVLASPLILFEMGRQAYHAVAECAAELYQYIRHNN</sequence>
<dbReference type="RefSeq" id="YP_009801238.1">
    <property type="nucleotide sequence ID" value="NC_047966.1"/>
</dbReference>
<proteinExistence type="predicted"/>
<keyword evidence="2" id="KW-1185">Reference proteome</keyword>
<dbReference type="EMBL" id="MH179473">
    <property type="protein sequence ID" value="AWH15424.1"/>
    <property type="molecule type" value="Genomic_DNA"/>
</dbReference>
<evidence type="ECO:0000313" key="1">
    <source>
        <dbReference type="EMBL" id="AWH15424.1"/>
    </source>
</evidence>
<organism evidence="1 2">
    <name type="scientific">Aeromonas phage 25AhydR2PP</name>
    <dbReference type="NCBI Taxonomy" id="2163976"/>
    <lineage>
        <taxon>Viruses</taxon>
        <taxon>Duplodnaviria</taxon>
        <taxon>Heunggongvirae</taxon>
        <taxon>Uroviricota</taxon>
        <taxon>Caudoviricetes</taxon>
        <taxon>Autographivirales</taxon>
        <taxon>Autonotataviridae</taxon>
        <taxon>Aerosvirus</taxon>
        <taxon>Aerosvirus av25AhydR2PP</taxon>
    </lineage>
</organism>
<evidence type="ECO:0000313" key="2">
    <source>
        <dbReference type="Proteomes" id="UP000246930"/>
    </source>
</evidence>
<accession>A0A2S1PFT2</accession>
<dbReference type="Proteomes" id="UP000246930">
    <property type="component" value="Segment"/>
</dbReference>
<dbReference type="GeneID" id="54991749"/>
<protein>
    <submittedName>
        <fullName evidence="1">Uncharacterized protein</fullName>
    </submittedName>
</protein>
<dbReference type="KEGG" id="vg:54991749"/>
<name>A0A2S1PFT2_9CAUD</name>